<evidence type="ECO:0000313" key="4">
    <source>
        <dbReference type="Proteomes" id="UP000030151"/>
    </source>
</evidence>
<feature type="region of interest" description="Disordered" evidence="1">
    <location>
        <begin position="148"/>
        <end position="169"/>
    </location>
</feature>
<reference evidence="3 4" key="1">
    <citation type="submission" date="2014-02" db="EMBL/GenBank/DDBJ databases">
        <title>The genome sequence of the entomopathogenic fungus Metarhizium robertsii ARSEF 2575.</title>
        <authorList>
            <person name="Giuliano Garisto Donzelli B."/>
            <person name="Roe B.A."/>
            <person name="Macmil S.L."/>
            <person name="Krasnoff S.B."/>
            <person name="Gibson D.M."/>
        </authorList>
    </citation>
    <scope>NUCLEOTIDE SEQUENCE [LARGE SCALE GENOMIC DNA]</scope>
    <source>
        <strain evidence="3 4">ARSEF 2575</strain>
    </source>
</reference>
<dbReference type="OrthoDB" id="5149762at2759"/>
<dbReference type="Proteomes" id="UP000030151">
    <property type="component" value="Unassembled WGS sequence"/>
</dbReference>
<protein>
    <submittedName>
        <fullName evidence="3">Uncharacterized protein</fullName>
    </submittedName>
</protein>
<comment type="caution">
    <text evidence="3">The sequence shown here is derived from an EMBL/GenBank/DDBJ whole genome shotgun (WGS) entry which is preliminary data.</text>
</comment>
<evidence type="ECO:0000256" key="2">
    <source>
        <dbReference type="SAM" id="SignalP"/>
    </source>
</evidence>
<organism evidence="3 4">
    <name type="scientific">Metarhizium robertsii</name>
    <dbReference type="NCBI Taxonomy" id="568076"/>
    <lineage>
        <taxon>Eukaryota</taxon>
        <taxon>Fungi</taxon>
        <taxon>Dikarya</taxon>
        <taxon>Ascomycota</taxon>
        <taxon>Pezizomycotina</taxon>
        <taxon>Sordariomycetes</taxon>
        <taxon>Hypocreomycetidae</taxon>
        <taxon>Hypocreales</taxon>
        <taxon>Clavicipitaceae</taxon>
        <taxon>Metarhizium</taxon>
    </lineage>
</organism>
<sequence>MLALSLLLCAAGVKAMLGFKIEAIKISDKQAFCSDNCAFEGAYFLNDGRVCAVKELVVQLNTAGLESPEPYKYTCAEAALTKGDRSTRPRKNGEEPRKCLLEDIDESSGLPGGIQCALDRFAGDGVELRLVEQLSEVKKLLGLPASQEAQGCKEATDGATQNEPREVSF</sequence>
<dbReference type="AlphaFoldDB" id="A0A0A1UPA1"/>
<feature type="chain" id="PRO_5012633211" evidence="2">
    <location>
        <begin position="16"/>
        <end position="169"/>
    </location>
</feature>
<proteinExistence type="predicted"/>
<accession>A0A0A1UPA1</accession>
<dbReference type="EMBL" id="JELW01000049">
    <property type="protein sequence ID" value="EXU96462.1"/>
    <property type="molecule type" value="Genomic_DNA"/>
</dbReference>
<evidence type="ECO:0000256" key="1">
    <source>
        <dbReference type="SAM" id="MobiDB-lite"/>
    </source>
</evidence>
<name>A0A0A1UPA1_9HYPO</name>
<evidence type="ECO:0000313" key="3">
    <source>
        <dbReference type="EMBL" id="EXU96462.1"/>
    </source>
</evidence>
<dbReference type="HOGENOM" id="CLU_096883_0_0_1"/>
<feature type="signal peptide" evidence="2">
    <location>
        <begin position="1"/>
        <end position="15"/>
    </location>
</feature>
<gene>
    <name evidence="3" type="ORF">X797_010424</name>
</gene>
<keyword evidence="2" id="KW-0732">Signal</keyword>